<keyword evidence="4" id="KW-1185">Reference proteome</keyword>
<evidence type="ECO:0000313" key="4">
    <source>
        <dbReference type="Proteomes" id="UP000756710"/>
    </source>
</evidence>
<feature type="compositionally biased region" description="Basic and acidic residues" evidence="1">
    <location>
        <begin position="262"/>
        <end position="273"/>
    </location>
</feature>
<accession>A0A060ZYD0</accession>
<reference evidence="2" key="1">
    <citation type="submission" date="2014-05" db="EMBL/GenBank/DDBJ databases">
        <authorList>
            <person name="Horn Fabian"/>
        </authorList>
    </citation>
    <scope>NUCLEOTIDE SEQUENCE</scope>
</reference>
<dbReference type="EMBL" id="JAGGLR010000016">
    <property type="protein sequence ID" value="MBP2064636.1"/>
    <property type="molecule type" value="Genomic_DNA"/>
</dbReference>
<name>A0A060ZYD0_9ACTN</name>
<dbReference type="HOGENOM" id="CLU_1115301_0_0_11"/>
<sequence>MTPPIDRILARALLNPTPPIDFEAAEARLAARHANPGGTPPQERPPQQDRWTAAAAGAVAAGPAAPSADERMAQDLHTLCEAILARPDALTQLRDFLTRRILEPPGSRVLGCVLQLAGHEDHAQFWWQFAAGAGDPAAAYCLYLHHMALGEDGQAHAWLEWWHEQAGNDIPPVTDTVEDWTATDHEMAAALRILHGLKRGQEVPPATRAVIDYVAEAVDFTDDPDIDLPLPEPGFADRIEDLTTTTTTTTTTDVVPPADRAVLPERPRSGSPA</sequence>
<evidence type="ECO:0000256" key="1">
    <source>
        <dbReference type="SAM" id="MobiDB-lite"/>
    </source>
</evidence>
<protein>
    <submittedName>
        <fullName evidence="2">Uncharacterized protein</fullName>
    </submittedName>
</protein>
<proteinExistence type="predicted"/>
<feature type="region of interest" description="Disordered" evidence="1">
    <location>
        <begin position="245"/>
        <end position="273"/>
    </location>
</feature>
<dbReference type="Proteomes" id="UP000756710">
    <property type="component" value="Unassembled WGS sequence"/>
</dbReference>
<evidence type="ECO:0000313" key="3">
    <source>
        <dbReference type="EMBL" id="MBP2064636.1"/>
    </source>
</evidence>
<dbReference type="GeneID" id="32472107"/>
<feature type="region of interest" description="Disordered" evidence="1">
    <location>
        <begin position="28"/>
        <end position="68"/>
    </location>
</feature>
<dbReference type="EMBL" id="LK022848">
    <property type="protein sequence ID" value="CDR12637.1"/>
    <property type="molecule type" value="Genomic_DNA"/>
</dbReference>
<reference evidence="3 4" key="2">
    <citation type="submission" date="2021-03" db="EMBL/GenBank/DDBJ databases">
        <title>Genomic Encyclopedia of Type Strains, Phase IV (KMG-IV): sequencing the most valuable type-strain genomes for metagenomic binning, comparative biology and taxonomic classification.</title>
        <authorList>
            <person name="Goeker M."/>
        </authorList>
    </citation>
    <scope>NUCLEOTIDE SEQUENCE [LARGE SCALE GENOMIC DNA]</scope>
    <source>
        <strain evidence="3 4">DSM 41954</strain>
    </source>
</reference>
<organism evidence="2">
    <name type="scientific">Streptomyces iranensis</name>
    <dbReference type="NCBI Taxonomy" id="576784"/>
    <lineage>
        <taxon>Bacteria</taxon>
        <taxon>Bacillati</taxon>
        <taxon>Actinomycetota</taxon>
        <taxon>Actinomycetes</taxon>
        <taxon>Kitasatosporales</taxon>
        <taxon>Streptomycetaceae</taxon>
        <taxon>Streptomyces</taxon>
        <taxon>Streptomyces violaceusniger group</taxon>
    </lineage>
</organism>
<feature type="compositionally biased region" description="Low complexity" evidence="1">
    <location>
        <begin position="53"/>
        <end position="67"/>
    </location>
</feature>
<dbReference type="AlphaFoldDB" id="A0A060ZYD0"/>
<gene>
    <name evidence="3" type="ORF">J2Z30_005660</name>
    <name evidence="2" type="ORF">SIRAN7722</name>
</gene>
<dbReference type="RefSeq" id="WP_044577747.1">
    <property type="nucleotide sequence ID" value="NZ_BAABDR010000008.1"/>
</dbReference>
<evidence type="ECO:0000313" key="2">
    <source>
        <dbReference type="EMBL" id="CDR12637.1"/>
    </source>
</evidence>